<evidence type="ECO:0000313" key="4">
    <source>
        <dbReference type="Proteomes" id="UP000004994"/>
    </source>
</evidence>
<dbReference type="PRINTS" id="PR00067">
    <property type="entry name" value="CATALASE"/>
</dbReference>
<dbReference type="PANTHER" id="PTHR11465">
    <property type="entry name" value="CATALASE"/>
    <property type="match status" value="1"/>
</dbReference>
<accession>A0A3Q7EP36</accession>
<sequence length="220" mass="25604">MDPDHEDRFDFDPLDVTKTWPDDILPLQPVGRLVLNKNTDNFFNENEQLAFCPSIVVPGVYYSDEKMLQTRIFIYSDTLRYRLGLNYCNFLLMLQSVLITAITMMALSILCTGMRRSATSVQGMIKFAMLRCILFLQQSAVVNERSVSFRNRTILSKQEKGTPQFIRHFIRRWVEAFSDPRITFEIRNTWISFWSQVSIPSAKQALKMSLSRDHDGDNIN</sequence>
<evidence type="ECO:0000313" key="3">
    <source>
        <dbReference type="EnsemblPlants" id="Solyc01g100640.3.1"/>
    </source>
</evidence>
<protein>
    <recommendedName>
        <fullName evidence="2">Catalase core domain-containing protein</fullName>
    </recommendedName>
</protein>
<evidence type="ECO:0000259" key="2">
    <source>
        <dbReference type="Pfam" id="PF00199"/>
    </source>
</evidence>
<dbReference type="AlphaFoldDB" id="A0A3Q7EP36"/>
<dbReference type="InParanoid" id="A0A3Q7EP36"/>
<dbReference type="InterPro" id="IPR011614">
    <property type="entry name" value="Catalase_core"/>
</dbReference>
<dbReference type="PROSITE" id="PS51402">
    <property type="entry name" value="CATALASE_3"/>
    <property type="match status" value="1"/>
</dbReference>
<dbReference type="SUPFAM" id="SSF56634">
    <property type="entry name" value="Heme-dependent catalase-like"/>
    <property type="match status" value="1"/>
</dbReference>
<keyword evidence="1" id="KW-0472">Membrane</keyword>
<evidence type="ECO:0000256" key="1">
    <source>
        <dbReference type="SAM" id="Phobius"/>
    </source>
</evidence>
<dbReference type="Proteomes" id="UP000004994">
    <property type="component" value="Chromosome 1"/>
</dbReference>
<keyword evidence="1" id="KW-1133">Transmembrane helix</keyword>
<dbReference type="GO" id="GO:0004096">
    <property type="term" value="F:catalase activity"/>
    <property type="evidence" value="ECO:0007669"/>
    <property type="project" value="InterPro"/>
</dbReference>
<dbReference type="EnsemblPlants" id="Solyc01g100640.3.1">
    <property type="protein sequence ID" value="Solyc01g100640.3.1"/>
    <property type="gene ID" value="Solyc01g100640.3"/>
</dbReference>
<feature type="transmembrane region" description="Helical" evidence="1">
    <location>
        <begin position="90"/>
        <end position="110"/>
    </location>
</feature>
<dbReference type="STRING" id="4081.A0A3Q7EP36"/>
<dbReference type="Gene3D" id="2.40.180.10">
    <property type="entry name" value="Catalase core domain"/>
    <property type="match status" value="1"/>
</dbReference>
<proteinExistence type="predicted"/>
<keyword evidence="1" id="KW-0812">Transmembrane</keyword>
<dbReference type="GO" id="GO:0006979">
    <property type="term" value="P:response to oxidative stress"/>
    <property type="evidence" value="ECO:0007669"/>
    <property type="project" value="InterPro"/>
</dbReference>
<feature type="domain" description="Catalase core" evidence="2">
    <location>
        <begin position="1"/>
        <end position="88"/>
    </location>
</feature>
<dbReference type="Pfam" id="PF00199">
    <property type="entry name" value="Catalase"/>
    <property type="match status" value="1"/>
</dbReference>
<dbReference type="InterPro" id="IPR020835">
    <property type="entry name" value="Catalase_sf"/>
</dbReference>
<dbReference type="PaxDb" id="4081-Solyc01g100640.2.1"/>
<dbReference type="GO" id="GO:0020037">
    <property type="term" value="F:heme binding"/>
    <property type="evidence" value="ECO:0007669"/>
    <property type="project" value="InterPro"/>
</dbReference>
<reference evidence="3" key="2">
    <citation type="submission" date="2019-01" db="UniProtKB">
        <authorList>
            <consortium name="EnsemblPlants"/>
        </authorList>
    </citation>
    <scope>IDENTIFICATION</scope>
    <source>
        <strain evidence="3">cv. Heinz 1706</strain>
    </source>
</reference>
<dbReference type="InterPro" id="IPR018028">
    <property type="entry name" value="Catalase"/>
</dbReference>
<reference evidence="3" key="1">
    <citation type="journal article" date="2012" name="Nature">
        <title>The tomato genome sequence provides insights into fleshy fruit evolution.</title>
        <authorList>
            <consortium name="Tomato Genome Consortium"/>
        </authorList>
    </citation>
    <scope>NUCLEOTIDE SEQUENCE [LARGE SCALE GENOMIC DNA]</scope>
    <source>
        <strain evidence="3">cv. Heinz 1706</strain>
    </source>
</reference>
<organism evidence="3">
    <name type="scientific">Solanum lycopersicum</name>
    <name type="common">Tomato</name>
    <name type="synonym">Lycopersicon esculentum</name>
    <dbReference type="NCBI Taxonomy" id="4081"/>
    <lineage>
        <taxon>Eukaryota</taxon>
        <taxon>Viridiplantae</taxon>
        <taxon>Streptophyta</taxon>
        <taxon>Embryophyta</taxon>
        <taxon>Tracheophyta</taxon>
        <taxon>Spermatophyta</taxon>
        <taxon>Magnoliopsida</taxon>
        <taxon>eudicotyledons</taxon>
        <taxon>Gunneridae</taxon>
        <taxon>Pentapetalae</taxon>
        <taxon>asterids</taxon>
        <taxon>lamiids</taxon>
        <taxon>Solanales</taxon>
        <taxon>Solanaceae</taxon>
        <taxon>Solanoideae</taxon>
        <taxon>Solaneae</taxon>
        <taxon>Solanum</taxon>
        <taxon>Solanum subgen. Lycopersicon</taxon>
    </lineage>
</organism>
<keyword evidence="4" id="KW-1185">Reference proteome</keyword>
<dbReference type="Gramene" id="Solyc01g100640.3.1">
    <property type="protein sequence ID" value="Solyc01g100640.3.1"/>
    <property type="gene ID" value="Solyc01g100640.3"/>
</dbReference>
<name>A0A3Q7EP36_SOLLC</name>
<dbReference type="PANTHER" id="PTHR11465:SF41">
    <property type="entry name" value="CATALASE ISOZYME 2"/>
    <property type="match status" value="1"/>
</dbReference>